<dbReference type="RefSeq" id="WP_263797778.1">
    <property type="nucleotide sequence ID" value="NZ_AP027141.1"/>
</dbReference>
<keyword evidence="5" id="KW-1185">Reference proteome</keyword>
<evidence type="ECO:0000256" key="2">
    <source>
        <dbReference type="SAM" id="SignalP"/>
    </source>
</evidence>
<dbReference type="InterPro" id="IPR004843">
    <property type="entry name" value="Calcineurin-like_PHP"/>
</dbReference>
<keyword evidence="2" id="KW-0732">Signal</keyword>
<feature type="chain" id="PRO_5045829948" description="PKD domain-containing protein" evidence="2">
    <location>
        <begin position="21"/>
        <end position="1031"/>
    </location>
</feature>
<dbReference type="Gene3D" id="2.60.40.10">
    <property type="entry name" value="Immunoglobulins"/>
    <property type="match status" value="2"/>
</dbReference>
<feature type="domain" description="PKD" evidence="3">
    <location>
        <begin position="647"/>
        <end position="734"/>
    </location>
</feature>
<organism evidence="4 5">
    <name type="scientific">Microbacterium terricola</name>
    <dbReference type="NCBI Taxonomy" id="344163"/>
    <lineage>
        <taxon>Bacteria</taxon>
        <taxon>Bacillati</taxon>
        <taxon>Actinomycetota</taxon>
        <taxon>Actinomycetes</taxon>
        <taxon>Micrococcales</taxon>
        <taxon>Microbacteriaceae</taxon>
        <taxon>Microbacterium</taxon>
    </lineage>
</organism>
<evidence type="ECO:0000313" key="5">
    <source>
        <dbReference type="Proteomes" id="UP001317779"/>
    </source>
</evidence>
<dbReference type="PANTHER" id="PTHR43143">
    <property type="entry name" value="METALLOPHOSPHOESTERASE, CALCINEURIN SUPERFAMILY"/>
    <property type="match status" value="1"/>
</dbReference>
<dbReference type="Gene3D" id="3.60.21.10">
    <property type="match status" value="1"/>
</dbReference>
<dbReference type="Pfam" id="PF00149">
    <property type="entry name" value="Metallophos"/>
    <property type="match status" value="1"/>
</dbReference>
<dbReference type="Pfam" id="PF18911">
    <property type="entry name" value="PKD_4"/>
    <property type="match status" value="2"/>
</dbReference>
<dbReference type="InterPro" id="IPR035986">
    <property type="entry name" value="PKD_dom_sf"/>
</dbReference>
<dbReference type="InterPro" id="IPR051918">
    <property type="entry name" value="STPP_CPPED1"/>
</dbReference>
<feature type="signal peptide" evidence="2">
    <location>
        <begin position="1"/>
        <end position="20"/>
    </location>
</feature>
<evidence type="ECO:0000256" key="1">
    <source>
        <dbReference type="SAM" id="MobiDB-lite"/>
    </source>
</evidence>
<dbReference type="PROSITE" id="PS50093">
    <property type="entry name" value="PKD"/>
    <property type="match status" value="2"/>
</dbReference>
<dbReference type="SUPFAM" id="SSF56300">
    <property type="entry name" value="Metallo-dependent phosphatases"/>
    <property type="match status" value="1"/>
</dbReference>
<dbReference type="InterPro" id="IPR022409">
    <property type="entry name" value="PKD/Chitinase_dom"/>
</dbReference>
<dbReference type="InterPro" id="IPR013783">
    <property type="entry name" value="Ig-like_fold"/>
</dbReference>
<dbReference type="InterPro" id="IPR029052">
    <property type="entry name" value="Metallo-depent_PP-like"/>
</dbReference>
<proteinExistence type="predicted"/>
<dbReference type="InterPro" id="IPR000601">
    <property type="entry name" value="PKD_dom"/>
</dbReference>
<dbReference type="CDD" id="cd00146">
    <property type="entry name" value="PKD"/>
    <property type="match status" value="2"/>
</dbReference>
<evidence type="ECO:0000313" key="4">
    <source>
        <dbReference type="EMBL" id="BDV31634.1"/>
    </source>
</evidence>
<dbReference type="SUPFAM" id="SSF49299">
    <property type="entry name" value="PKD domain"/>
    <property type="match status" value="2"/>
</dbReference>
<dbReference type="Proteomes" id="UP001317779">
    <property type="component" value="Chromosome"/>
</dbReference>
<evidence type="ECO:0000259" key="3">
    <source>
        <dbReference type="PROSITE" id="PS50093"/>
    </source>
</evidence>
<feature type="domain" description="PKD" evidence="3">
    <location>
        <begin position="739"/>
        <end position="824"/>
    </location>
</feature>
<reference evidence="4 5" key="1">
    <citation type="submission" date="2022-12" db="EMBL/GenBank/DDBJ databases">
        <title>Microbacterium terricola strain KV-448 chromosome, complete genome.</title>
        <authorList>
            <person name="Oshima T."/>
            <person name="Moriya T."/>
            <person name="Bessho Y."/>
        </authorList>
    </citation>
    <scope>NUCLEOTIDE SEQUENCE [LARGE SCALE GENOMIC DNA]</scope>
    <source>
        <strain evidence="4 5">KV-448</strain>
    </source>
</reference>
<protein>
    <recommendedName>
        <fullName evidence="3">PKD domain-containing protein</fullName>
    </recommendedName>
</protein>
<dbReference type="SMART" id="SM00089">
    <property type="entry name" value="PKD"/>
    <property type="match status" value="2"/>
</dbReference>
<dbReference type="EMBL" id="AP027141">
    <property type="protein sequence ID" value="BDV31634.1"/>
    <property type="molecule type" value="Genomic_DNA"/>
</dbReference>
<dbReference type="PANTHER" id="PTHR43143:SF5">
    <property type="entry name" value="SECRETED PROTEIN"/>
    <property type="match status" value="1"/>
</dbReference>
<feature type="region of interest" description="Disordered" evidence="1">
    <location>
        <begin position="32"/>
        <end position="52"/>
    </location>
</feature>
<sequence>MFVATLAVVASVMVAAPASATAPLTPTLVAPADGTTSRTADPRLSVAVSDPDGDPLNVTFEGRIKGATVPGPTAGDPFTLMVIPDTQNYTTSSARTAIMTQQMQWIVDSRASLNTEFAVQVGDIVSVWGSASQWSNASAALKLLNDNGVPNAVVPGNHDFDNSTGEHAAYDTWFPPSRFQNASWTPSTARYGGYMGQNQFGPDADDRGNMNNYSLFTAGGVDWLALGLEWEASATVLDWADRVLAAHPDRQVIMFTHAFLNLPGARRTFAQRPGGTPPETTWQTFVRTHCQIRLVVNGHEHNGDLGESRRTDDNACGQPVHQILSDYQERANGGNGWLRYYRFDPAAGKMTAFTYSPYLDQFETDADSSFTLPFPLAPTVPAPFAPIATVSAPSGSVATTTWTGLPRNTDVEWRARVADGDATTVSPTWTVRTPPDSVLARDLFERTVVNGWGSADAGGAWTLAAIPSRYSVAGGAGVLTMANSSWVQANLASVSSANTRLTATFSVDKIAAAQYISFIGRQVGAEQYLLRVRVAADGTIQLLVMRGSGAIGSSFTVPGLVIAPGALYSIAFEVKGTSPTSLSGKMWRAASPEPAAWQLTRTDATAALQAPGNIGLTSYVPSAANAYPLKVSVTELTATDPTAAPPANQLPTASFTSTADDLAVSTDASASSDPDGTVASYAWAFGDGGTGSGVTTSHTYAAAGTYEITLTVTDADGGVSPPVTKTVTVTATPPVNQPPVAAFSATTTNLLASLDGSSSTDSDGVVASYGWTFGDSATATTTTATTSHTYAAAGTYTVTLTVTDDDGGVSAPVSKQVTVTAQAPALARDLFERTVANGWGSADAGGAWTVTAPLSRYAVAGGAGVLTIPNSSWVQANLTAVSSANTRLTASFSVDKIAAAQYISFIGRQVGAEQYLMRVRVAADGTIQLLMMRGSGAIGSSFTVPGLVIVPGTLYSIAFEVKGTSPTSLSGKMWRSASPEPATWQLTRTDATATLQAPGNVGLTSYVPTAANAYPLKISVAELTATDPTAN</sequence>
<gene>
    <name evidence="4" type="ORF">Microterr_22940</name>
</gene>
<accession>A0ABM8E116</accession>
<name>A0ABM8E116_9MICO</name>